<dbReference type="InterPro" id="IPR036390">
    <property type="entry name" value="WH_DNA-bd_sf"/>
</dbReference>
<evidence type="ECO:0000259" key="1">
    <source>
        <dbReference type="Pfam" id="PF20803"/>
    </source>
</evidence>
<dbReference type="InterPro" id="IPR036388">
    <property type="entry name" value="WH-like_DNA-bd_sf"/>
</dbReference>
<feature type="domain" description="Transcriptional repressor PaaX-like central Cas2-like" evidence="1">
    <location>
        <begin position="97"/>
        <end position="161"/>
    </location>
</feature>
<reference evidence="2 3" key="1">
    <citation type="submission" date="2017-09" db="EMBL/GenBank/DDBJ databases">
        <title>Depth-based differentiation of microbial function through sediment-hosted aquifers and enrichment of novel symbionts in the deep terrestrial subsurface.</title>
        <authorList>
            <person name="Probst A.J."/>
            <person name="Ladd B."/>
            <person name="Jarett J.K."/>
            <person name="Geller-Mcgrath D.E."/>
            <person name="Sieber C.M."/>
            <person name="Emerson J.B."/>
            <person name="Anantharaman K."/>
            <person name="Thomas B.C."/>
            <person name="Malmstrom R."/>
            <person name="Stieglmeier M."/>
            <person name="Klingl A."/>
            <person name="Woyke T."/>
            <person name="Ryan C.M."/>
            <person name="Banfield J.F."/>
        </authorList>
    </citation>
    <scope>NUCLEOTIDE SEQUENCE [LARGE SCALE GENOMIC DNA]</scope>
    <source>
        <strain evidence="2">CG23_combo_of_CG06-09_8_20_14_all_54_14</strain>
    </source>
</reference>
<accession>A0A2G9Z9E1</accession>
<dbReference type="Pfam" id="PF20803">
    <property type="entry name" value="PaaX_M"/>
    <property type="match status" value="1"/>
</dbReference>
<dbReference type="Proteomes" id="UP000228812">
    <property type="component" value="Unassembled WGS sequence"/>
</dbReference>
<comment type="caution">
    <text evidence="2">The sequence shown here is derived from an EMBL/GenBank/DDBJ whole genome shotgun (WGS) entry which is preliminary data.</text>
</comment>
<dbReference type="Gene3D" id="3.30.70.2650">
    <property type="match status" value="1"/>
</dbReference>
<dbReference type="AlphaFoldDB" id="A0A2G9Z9E1"/>
<organism evidence="2 3">
    <name type="scientific">Candidatus Jorgensenbacteria bacterium CG23_combo_of_CG06-09_8_20_14_all_54_14</name>
    <dbReference type="NCBI Taxonomy" id="1974595"/>
    <lineage>
        <taxon>Bacteria</taxon>
        <taxon>Candidatus Joergenseniibacteriota</taxon>
    </lineage>
</organism>
<name>A0A2G9Z9E1_9BACT</name>
<evidence type="ECO:0000313" key="2">
    <source>
        <dbReference type="EMBL" id="PIP29782.1"/>
    </source>
</evidence>
<evidence type="ECO:0000313" key="3">
    <source>
        <dbReference type="Proteomes" id="UP000228812"/>
    </source>
</evidence>
<proteinExistence type="predicted"/>
<protein>
    <recommendedName>
        <fullName evidence="1">Transcriptional repressor PaaX-like central Cas2-like domain-containing protein</fullName>
    </recommendedName>
</protein>
<dbReference type="SUPFAM" id="SSF46785">
    <property type="entry name" value="Winged helix' DNA-binding domain"/>
    <property type="match status" value="1"/>
</dbReference>
<dbReference type="Gene3D" id="1.10.10.10">
    <property type="entry name" value="Winged helix-like DNA-binding domain superfamily/Winged helix DNA-binding domain"/>
    <property type="match status" value="1"/>
</dbReference>
<sequence>MALTDDILTILFDYSGGYRLMRQQLLNPTFPRTRRDANVNQKTLYVTMARLQQRGLIEKKKGVWDITRRGREYLEKKLDFLLPSHSPKLSRRKEKNMIIAFDIPEKDRRKRAWLRAELVLLGFIPIQKSVWFGPAPLPREFIRSASNLNILQHLKFFEVKETDIV</sequence>
<gene>
    <name evidence="2" type="ORF">COX26_02220</name>
</gene>
<dbReference type="EMBL" id="PCRZ01000037">
    <property type="protein sequence ID" value="PIP29782.1"/>
    <property type="molecule type" value="Genomic_DNA"/>
</dbReference>
<dbReference type="InterPro" id="IPR048846">
    <property type="entry name" value="PaaX-like_central"/>
</dbReference>